<keyword evidence="3" id="KW-1185">Reference proteome</keyword>
<feature type="transmembrane region" description="Helical" evidence="1">
    <location>
        <begin position="6"/>
        <end position="24"/>
    </location>
</feature>
<keyword evidence="1" id="KW-1133">Transmembrane helix</keyword>
<comment type="caution">
    <text evidence="2">The sequence shown here is derived from an EMBL/GenBank/DDBJ whole genome shotgun (WGS) entry which is preliminary data.</text>
</comment>
<protein>
    <submittedName>
        <fullName evidence="2">Uncharacterized protein</fullName>
    </submittedName>
</protein>
<dbReference type="Proteomes" id="UP000276133">
    <property type="component" value="Unassembled WGS sequence"/>
</dbReference>
<keyword evidence="1" id="KW-0812">Transmembrane</keyword>
<organism evidence="2 3">
    <name type="scientific">Brachionus plicatilis</name>
    <name type="common">Marine rotifer</name>
    <name type="synonym">Brachionus muelleri</name>
    <dbReference type="NCBI Taxonomy" id="10195"/>
    <lineage>
        <taxon>Eukaryota</taxon>
        <taxon>Metazoa</taxon>
        <taxon>Spiralia</taxon>
        <taxon>Gnathifera</taxon>
        <taxon>Rotifera</taxon>
        <taxon>Eurotatoria</taxon>
        <taxon>Monogononta</taxon>
        <taxon>Pseudotrocha</taxon>
        <taxon>Ploima</taxon>
        <taxon>Brachionidae</taxon>
        <taxon>Brachionus</taxon>
    </lineage>
</organism>
<reference evidence="2 3" key="1">
    <citation type="journal article" date="2018" name="Sci. Rep.">
        <title>Genomic signatures of local adaptation to the degree of environmental predictability in rotifers.</title>
        <authorList>
            <person name="Franch-Gras L."/>
            <person name="Hahn C."/>
            <person name="Garcia-Roger E.M."/>
            <person name="Carmona M.J."/>
            <person name="Serra M."/>
            <person name="Gomez A."/>
        </authorList>
    </citation>
    <scope>NUCLEOTIDE SEQUENCE [LARGE SCALE GENOMIC DNA]</scope>
    <source>
        <strain evidence="2">HYR1</strain>
    </source>
</reference>
<evidence type="ECO:0000313" key="3">
    <source>
        <dbReference type="Proteomes" id="UP000276133"/>
    </source>
</evidence>
<evidence type="ECO:0000256" key="1">
    <source>
        <dbReference type="SAM" id="Phobius"/>
    </source>
</evidence>
<name>A0A3M7QK26_BRAPC</name>
<gene>
    <name evidence="2" type="ORF">BpHYR1_048882</name>
</gene>
<dbReference type="EMBL" id="REGN01005945">
    <property type="protein sequence ID" value="RNA11494.1"/>
    <property type="molecule type" value="Genomic_DNA"/>
</dbReference>
<sequence length="138" mass="16734">MNFNKNFLFFFVKYLNIYFFVLLYRRFDQKNNFLVPGGWDCNNKISQENVRRVVMTVMKSIFIQIQKKIKIPNYIPFEGCACKIFDQYIIFGADILFNRCLFFEDDIFGCRIEKFDHLNSIFKSQNKLFGLKYTEYQI</sequence>
<accession>A0A3M7QK26</accession>
<dbReference type="AlphaFoldDB" id="A0A3M7QK26"/>
<keyword evidence="1" id="KW-0472">Membrane</keyword>
<evidence type="ECO:0000313" key="2">
    <source>
        <dbReference type="EMBL" id="RNA11494.1"/>
    </source>
</evidence>
<proteinExistence type="predicted"/>